<organism evidence="10 11">
    <name type="scientific">Neorhodopirellula lusitana</name>
    <dbReference type="NCBI Taxonomy" id="445327"/>
    <lineage>
        <taxon>Bacteria</taxon>
        <taxon>Pseudomonadati</taxon>
        <taxon>Planctomycetota</taxon>
        <taxon>Planctomycetia</taxon>
        <taxon>Pirellulales</taxon>
        <taxon>Pirellulaceae</taxon>
        <taxon>Neorhodopirellula</taxon>
    </lineage>
</organism>
<keyword evidence="6" id="KW-0472">Membrane</keyword>
<evidence type="ECO:0000313" key="10">
    <source>
        <dbReference type="EMBL" id="SMP76114.1"/>
    </source>
</evidence>
<dbReference type="PROSITE" id="PS50268">
    <property type="entry name" value="CADHERIN_2"/>
    <property type="match status" value="7"/>
</dbReference>
<reference evidence="10 11" key="1">
    <citation type="submission" date="2017-05" db="EMBL/GenBank/DDBJ databases">
        <authorList>
            <person name="Varghese N."/>
            <person name="Submissions S."/>
        </authorList>
    </citation>
    <scope>NUCLEOTIDE SEQUENCE [LARGE SCALE GENOMIC DNA]</scope>
    <source>
        <strain evidence="10 11">DSM 25457</strain>
    </source>
</reference>
<name>A0ABY1QP19_9BACT</name>
<keyword evidence="7" id="KW-0325">Glycoprotein</keyword>
<evidence type="ECO:0000256" key="1">
    <source>
        <dbReference type="ARBA" id="ARBA00004167"/>
    </source>
</evidence>
<keyword evidence="5" id="KW-1133">Transmembrane helix</keyword>
<dbReference type="Gene3D" id="2.60.40.2700">
    <property type="match status" value="1"/>
</dbReference>
<keyword evidence="11" id="KW-1185">Reference proteome</keyword>
<dbReference type="Pfam" id="PF00028">
    <property type="entry name" value="Cadherin"/>
    <property type="match status" value="3"/>
</dbReference>
<keyword evidence="2" id="KW-0812">Transmembrane</keyword>
<feature type="domain" description="Cadherin" evidence="9">
    <location>
        <begin position="1650"/>
        <end position="1754"/>
    </location>
</feature>
<dbReference type="InterPro" id="IPR006626">
    <property type="entry name" value="PbH1"/>
</dbReference>
<gene>
    <name evidence="10" type="ORF">SAMN06265222_12089</name>
</gene>
<evidence type="ECO:0000256" key="2">
    <source>
        <dbReference type="ARBA" id="ARBA00022692"/>
    </source>
</evidence>
<proteinExistence type="predicted"/>
<dbReference type="InterPro" id="IPR059226">
    <property type="entry name" value="Choice_anch_Q_dom"/>
</dbReference>
<dbReference type="Pfam" id="PF14252">
    <property type="entry name" value="DUF4347"/>
    <property type="match status" value="1"/>
</dbReference>
<dbReference type="RefSeq" id="WP_283435174.1">
    <property type="nucleotide sequence ID" value="NZ_FXUG01000020.1"/>
</dbReference>
<dbReference type="SMART" id="SM00112">
    <property type="entry name" value="CA"/>
    <property type="match status" value="7"/>
</dbReference>
<dbReference type="PANTHER" id="PTHR24028">
    <property type="entry name" value="CADHERIN-87A"/>
    <property type="match status" value="1"/>
</dbReference>
<feature type="domain" description="Cadherin" evidence="9">
    <location>
        <begin position="1546"/>
        <end position="1650"/>
    </location>
</feature>
<evidence type="ECO:0000259" key="9">
    <source>
        <dbReference type="PROSITE" id="PS50268"/>
    </source>
</evidence>
<feature type="domain" description="Cadherin" evidence="9">
    <location>
        <begin position="1754"/>
        <end position="1857"/>
    </location>
</feature>
<dbReference type="SMART" id="SM00710">
    <property type="entry name" value="PbH1"/>
    <property type="match status" value="4"/>
</dbReference>
<dbReference type="InterPro" id="IPR002126">
    <property type="entry name" value="Cadherin-like_dom"/>
</dbReference>
<feature type="domain" description="Cadherin" evidence="9">
    <location>
        <begin position="1857"/>
        <end position="1961"/>
    </location>
</feature>
<feature type="compositionally biased region" description="Low complexity" evidence="8">
    <location>
        <begin position="2355"/>
        <end position="2364"/>
    </location>
</feature>
<dbReference type="InterPro" id="IPR011050">
    <property type="entry name" value="Pectin_lyase_fold/virulence"/>
</dbReference>
<dbReference type="CDD" id="cd11304">
    <property type="entry name" value="Cadherin_repeat"/>
    <property type="match status" value="7"/>
</dbReference>
<dbReference type="InterPro" id="IPR025592">
    <property type="entry name" value="DUF4347"/>
</dbReference>
<evidence type="ECO:0000256" key="5">
    <source>
        <dbReference type="ARBA" id="ARBA00022989"/>
    </source>
</evidence>
<dbReference type="PROSITE" id="PS00232">
    <property type="entry name" value="CADHERIN_1"/>
    <property type="match status" value="4"/>
</dbReference>
<evidence type="ECO:0000256" key="6">
    <source>
        <dbReference type="ARBA" id="ARBA00023136"/>
    </source>
</evidence>
<comment type="subcellular location">
    <subcellularLocation>
        <location evidence="1">Membrane</location>
        <topology evidence="1">Single-pass membrane protein</topology>
    </subcellularLocation>
</comment>
<feature type="compositionally biased region" description="Polar residues" evidence="8">
    <location>
        <begin position="2365"/>
        <end position="2377"/>
    </location>
</feature>
<dbReference type="PANTHER" id="PTHR24028:SF263">
    <property type="entry name" value="CADHERIN-RELATED FAMILY MEMBER 1"/>
    <property type="match status" value="1"/>
</dbReference>
<feature type="compositionally biased region" description="Acidic residues" evidence="8">
    <location>
        <begin position="2276"/>
        <end position="2295"/>
    </location>
</feature>
<evidence type="ECO:0000256" key="8">
    <source>
        <dbReference type="SAM" id="MobiDB-lite"/>
    </source>
</evidence>
<dbReference type="Proteomes" id="UP001158067">
    <property type="component" value="Unassembled WGS sequence"/>
</dbReference>
<dbReference type="NCBIfam" id="NF041518">
    <property type="entry name" value="choice_anch_Q"/>
    <property type="match status" value="1"/>
</dbReference>
<feature type="region of interest" description="Disordered" evidence="8">
    <location>
        <begin position="2247"/>
        <end position="2340"/>
    </location>
</feature>
<accession>A0ABY1QP19</accession>
<evidence type="ECO:0000256" key="4">
    <source>
        <dbReference type="ARBA" id="ARBA00022837"/>
    </source>
</evidence>
<evidence type="ECO:0000313" key="11">
    <source>
        <dbReference type="Proteomes" id="UP001158067"/>
    </source>
</evidence>
<feature type="domain" description="Cadherin" evidence="9">
    <location>
        <begin position="1961"/>
        <end position="2067"/>
    </location>
</feature>
<dbReference type="SUPFAM" id="SSF51126">
    <property type="entry name" value="Pectin lyase-like"/>
    <property type="match status" value="1"/>
</dbReference>
<sequence>MRKDWYQRLRMVADELMTNIRQEAARDHNLVKHRASTTGLQLTGLEPRLLFSATPVDPALAESAGNADTSTVMVVDQDATSSSASDNQDAFESEQGESAFGELVVVDSSISNLEAVLDDLSQNRPDAEVLVLDSGRDGVDQISELLDQRSGITSIHIVSHAEDGEIRLGQTKLGIDNLDAYAGQIANWQSAFTTDADILFYGCELGSDPGGIEFLESIATLTDADVAASDDDTGHSKWGGDWDLEYELGEIETEVAFSSEFQDSWQGKLASVTITVTSTEDNINSSDGLTTLREAIIQANENTAMGTGDEITIELAAETYTITLSGAGEDTGYAGDFDIHGDVKFVGVGSSAAIIDADGKDRVFEVHSGTVEFTNMTFTNGSTSANGGGILVAVSSNVTISQSTITNNDGLHGAGIFNDGTLTLTDVTISNNSLLQTGEGGGLYHNGTTTLNRVTIFGNKAEDGAGIFGDTSATGLLSLLNTTISGNTADDEGGGLCLGSDAMISYSTITLNEGKKGGGLHVNGGGGTVVNLQASIIAENIDNNGAAKHDIEGDIVSLGENLIGDTEGGDGFHASDILDQESGLLGLADNGGFVMTHALPTSSPAIDAVTPGSTTTDARGIARNGANYDMGAYQSTTITNGDETLVNQTTNSTQETSGEDRGSQSAVSVAGDGSYVVVWTADNQFNDGNDKDIYARRFAANGVALTDEILVNTTVDNDQEWARVASASDGSFVVTWTSEDDVYYRRFDADGTALMATDQIATVTTENDQKNSDISMNAVTGEFVIIWQGNGEEPGQSDSSGILGQRFHADGTTNGGEFLINTDTASTKYDASVSMNPEGEFVVAWDDSSGVHVQRFDSSGAKVGGEIDVDGSNSAGNADIAMHSDGSFVTTWRDTGEEDIFFRRYDDSGSALDSAQQINAEVLFLNSFDSSISMDSDGNFIIVWELNGFGAESIYYRKYDNTGSAIASSSLVNQTNGGARSGASVSVIDMDNFVVVWSGEGDQSGQVDSSGVFVRQYGTLTVDSAPSLTTTVSNPTFAENSGAVSLFGGTVADTNDSGQTFTELQWTVTNVSEGSNEIVTADGSSFALVDGTTGTTTTNSMTYLVSVTGTTATVTLSNGSLTATEMESLVDSITYQNTSEAPTDANRAFKIISVKDSGANGSGGSNTMAPNITSTVNVNPVNDAPTLSGGPTTLATTNDDTPATGQQVSTILGNLTAADAEGETLGIVVVATTGDGDWQFSTNSTNGIDGTWTSVGSITTDASPLLSNTTWVRYDPNSNGAESPTLTLAAWDGSTGTASTSGSVSTADLTGGKGGSTAFSASNAVLGLTVDQANAHTPEITTGQTFNVNENSIDGVVVGDVQATDADTSYTLSDWTIVSGNDGGHFEIDANGQITTTGSPLLDRESTASYTLGITVSDGTNVSTAGTVTINVTDTNDNKPVITPGQTLNIDENVAEGTATDEAIATTDVDQSTTLSGWTIVGGTGAGLFDINATTGVVTTGTGTTLDRENAASYTLQVTVSDGVQTSDIQTITIAVGDLNDNKPVITPGQTLNIDENVAEGTATDEAIATTDADQSTTLSSWTIVGGTGAGLFDINATTGVVTTGTGTSLDRENAASYTLQATVSDGVQTSDIQTITIAVGDINDNKPVITPGQTLNIDENVAEGTATDETIATTDVDESTTLSSWTIVGGTGAGLFDINATTGVVTTGTGTSLDRENAASYTLQVTVSDGVQTSDIQTITIAVGDINDNAPVITGSQTLNITENSAAGSSVGTILANDADTTGTIQSWTIVGGSGSSLFDVNASTGAVTVATGATLDHEDTSSYTLTVTAGDGVNTSSTQTVTINIDDANDNKPVITPGQTLNIDENVAEGTATDETIATTDVDQSTTLSSWTIVGGTGAGLFDINATTGVVTTGTGTTLDRENAASYTLQVTVSDGVQTSDIQTITIAVGDINDNAPVITGSQTLNITENSAAGSSVGTILANDADTTGSIQSWTIVGGTGSSLFDINASTGAVTVATGATLDHEDTSSYTLTVTAGDGVNTSSTQTVTINIDDANDAATGVPVIQGALDVASTLTADTSGVVDQDGIASISYQWLRDGVDIAGATNSTYELVLSDEGSQFQVRIQVTDNDSEVQTLDSATTATVVNSNTAPILDNHQYSMTAGTNVSGSVAGFVALINDPDGGPYTAALVSAPLVGTLDLQADGSYTYTAQAGFVGQVSFQWKASDGIEISDTATVTINVIPPVITLPTGGDDSGLSTTSSAEEGDSRSETETVSEDDSSKDETKDETEGDAESSTSEATTDAGIGIAPPNTNRATTTETTTNSTATNLDSTGSSQAGSGVVLVDIAGVSASSSATSDSGSNVETRNGARSSGVGFNSEWTRMTDAERSLMIADYALMSRPGQMWDSLDEYNKNVEMQIQGDLILVGSAGAAASSFTVGVLAWAMRSGFLLSGLIAHMPAWSGVDPLMILQGGNAAAGGNQETLEELMDRQSKAIDSEGIAQ</sequence>
<dbReference type="Gene3D" id="2.60.40.60">
    <property type="entry name" value="Cadherins"/>
    <property type="match status" value="7"/>
</dbReference>
<dbReference type="Pfam" id="PF17963">
    <property type="entry name" value="Big_9"/>
    <property type="match status" value="1"/>
</dbReference>
<comment type="caution">
    <text evidence="10">The sequence shown here is derived from an EMBL/GenBank/DDBJ whole genome shotgun (WGS) entry which is preliminary data.</text>
</comment>
<dbReference type="InterPro" id="IPR050174">
    <property type="entry name" value="Protocadherin/Cadherin-CA"/>
</dbReference>
<feature type="region of interest" description="Disordered" evidence="8">
    <location>
        <begin position="2355"/>
        <end position="2377"/>
    </location>
</feature>
<feature type="domain" description="Cadherin" evidence="9">
    <location>
        <begin position="1340"/>
        <end position="1442"/>
    </location>
</feature>
<dbReference type="InterPro" id="IPR020894">
    <property type="entry name" value="Cadherin_CS"/>
</dbReference>
<dbReference type="InterPro" id="IPR015919">
    <property type="entry name" value="Cadherin-like_sf"/>
</dbReference>
<evidence type="ECO:0000256" key="7">
    <source>
        <dbReference type="ARBA" id="ARBA00023180"/>
    </source>
</evidence>
<keyword evidence="3" id="KW-0677">Repeat</keyword>
<dbReference type="SUPFAM" id="SSF49313">
    <property type="entry name" value="Cadherin-like"/>
    <property type="match status" value="7"/>
</dbReference>
<feature type="compositionally biased region" description="Low complexity" evidence="8">
    <location>
        <begin position="2252"/>
        <end position="2264"/>
    </location>
</feature>
<feature type="compositionally biased region" description="Low complexity" evidence="8">
    <location>
        <begin position="2314"/>
        <end position="2331"/>
    </location>
</feature>
<evidence type="ECO:0000256" key="3">
    <source>
        <dbReference type="ARBA" id="ARBA00022737"/>
    </source>
</evidence>
<keyword evidence="4" id="KW-0106">Calcium</keyword>
<feature type="domain" description="Cadherin" evidence="9">
    <location>
        <begin position="1442"/>
        <end position="1546"/>
    </location>
</feature>
<dbReference type="PRINTS" id="PR00205">
    <property type="entry name" value="CADHERIN"/>
</dbReference>
<dbReference type="EMBL" id="FXUG01000020">
    <property type="protein sequence ID" value="SMP76114.1"/>
    <property type="molecule type" value="Genomic_DNA"/>
</dbReference>
<protein>
    <submittedName>
        <fullName evidence="10">Cadherin domain-containing protein</fullName>
    </submittedName>
</protein>